<dbReference type="OrthoDB" id="10632013at2759"/>
<proteinExistence type="predicted"/>
<sequence>MVGVYVSQTCVITLSLISTTYGSNLLELIAFQTKLPATMAISFIAYWLGIILFFASVTVIFYRFMKYEEAVRDFQMESSSESVRLMHSIRTQMITLKFKRILTLLESPKKTASQKNTEIVDAERSRMSSRLLNRQRSILLPLSTHKKLPLSKSVMAIAPHSKNHLVKSIINNTQIVKSLRPGKSKLKVLDEADKCERHRPTTSMKSFDFYAVPVIAQNASNPSIANFDQLMNALTMRRLAWLTNPITQ</sequence>
<gene>
    <name evidence="2" type="ORF">NLS_LOCUS769</name>
</gene>
<organism evidence="2 3">
    <name type="scientific">Litomosoides sigmodontis</name>
    <name type="common">Filarial nematode worm</name>
    <dbReference type="NCBI Taxonomy" id="42156"/>
    <lineage>
        <taxon>Eukaryota</taxon>
        <taxon>Metazoa</taxon>
        <taxon>Ecdysozoa</taxon>
        <taxon>Nematoda</taxon>
        <taxon>Chromadorea</taxon>
        <taxon>Rhabditida</taxon>
        <taxon>Spirurina</taxon>
        <taxon>Spiruromorpha</taxon>
        <taxon>Filarioidea</taxon>
        <taxon>Onchocercidae</taxon>
        <taxon>Litomosoides</taxon>
    </lineage>
</organism>
<evidence type="ECO:0000313" key="2">
    <source>
        <dbReference type="EMBL" id="VDK69426.1"/>
    </source>
</evidence>
<evidence type="ECO:0000256" key="1">
    <source>
        <dbReference type="SAM" id="Phobius"/>
    </source>
</evidence>
<dbReference type="AlphaFoldDB" id="A0A3P6S594"/>
<protein>
    <submittedName>
        <fullName evidence="2">Uncharacterized protein</fullName>
    </submittedName>
</protein>
<feature type="transmembrane region" description="Helical" evidence="1">
    <location>
        <begin position="38"/>
        <end position="62"/>
    </location>
</feature>
<reference evidence="2 3" key="1">
    <citation type="submission" date="2018-08" db="EMBL/GenBank/DDBJ databases">
        <authorList>
            <person name="Laetsch R D."/>
            <person name="Stevens L."/>
            <person name="Kumar S."/>
            <person name="Blaxter L. M."/>
        </authorList>
    </citation>
    <scope>NUCLEOTIDE SEQUENCE [LARGE SCALE GENOMIC DNA]</scope>
</reference>
<keyword evidence="1" id="KW-0472">Membrane</keyword>
<accession>A0A3P6S594</accession>
<keyword evidence="3" id="KW-1185">Reference proteome</keyword>
<evidence type="ECO:0000313" key="3">
    <source>
        <dbReference type="Proteomes" id="UP000277928"/>
    </source>
</evidence>
<dbReference type="Proteomes" id="UP000277928">
    <property type="component" value="Unassembled WGS sequence"/>
</dbReference>
<dbReference type="EMBL" id="UYRX01000021">
    <property type="protein sequence ID" value="VDK69426.1"/>
    <property type="molecule type" value="Genomic_DNA"/>
</dbReference>
<name>A0A3P6S594_LITSI</name>
<keyword evidence="1" id="KW-0812">Transmembrane</keyword>
<keyword evidence="1" id="KW-1133">Transmembrane helix</keyword>